<keyword evidence="3" id="KW-0804">Transcription</keyword>
<dbReference type="InterPro" id="IPR028082">
    <property type="entry name" value="Peripla_BP_I"/>
</dbReference>
<feature type="domain" description="HTH lacI-type" evidence="4">
    <location>
        <begin position="3"/>
        <end position="57"/>
    </location>
</feature>
<sequence length="336" mass="36272">MAITLHDVARLAGVSIKTVSNVINDYPHVRPATRTKVEAAIDELGYQPNLSARSLRSGRSGVISLLIPDLRNAYFAELADAVMRAAQAKGLSVIIEQMPGGKKEELEILRGPRMQLVDGILYSVLALGQEDAHHLDGTMPMVLLGDRIFNGPKDHVTMENTAGAKAATDHLLSLGRRRIAALGAHPGEVVGSAGLRLVGYRDALAEYGVEYDASLVIPSMSWHRQDGADAMRTFLAEGVPFDGLVAFNDSMALGAMRVMQEAGLRIPNDVAVIGFDDIDETRYSIPSLSTIDPSKDQIAETAVDLLLARIEHPDSDAPARDLATEFRVVQRESSTI</sequence>
<dbReference type="PROSITE" id="PS50932">
    <property type="entry name" value="HTH_LACI_2"/>
    <property type="match status" value="1"/>
</dbReference>
<dbReference type="Proteomes" id="UP000189735">
    <property type="component" value="Unassembled WGS sequence"/>
</dbReference>
<evidence type="ECO:0000256" key="2">
    <source>
        <dbReference type="ARBA" id="ARBA00023125"/>
    </source>
</evidence>
<evidence type="ECO:0000313" key="5">
    <source>
        <dbReference type="EMBL" id="KJC64025.1"/>
    </source>
</evidence>
<dbReference type="CDD" id="cd01392">
    <property type="entry name" value="HTH_LacI"/>
    <property type="match status" value="1"/>
</dbReference>
<evidence type="ECO:0000313" key="8">
    <source>
        <dbReference type="Proteomes" id="UP000189735"/>
    </source>
</evidence>
<dbReference type="GO" id="GO:0000976">
    <property type="term" value="F:transcription cis-regulatory region binding"/>
    <property type="evidence" value="ECO:0007669"/>
    <property type="project" value="TreeGrafter"/>
</dbReference>
<evidence type="ECO:0000256" key="1">
    <source>
        <dbReference type="ARBA" id="ARBA00023015"/>
    </source>
</evidence>
<dbReference type="GO" id="GO:0003700">
    <property type="term" value="F:DNA-binding transcription factor activity"/>
    <property type="evidence" value="ECO:0007669"/>
    <property type="project" value="TreeGrafter"/>
</dbReference>
<organism evidence="6 8">
    <name type="scientific">Agreia bicolorata</name>
    <dbReference type="NCBI Taxonomy" id="110935"/>
    <lineage>
        <taxon>Bacteria</taxon>
        <taxon>Bacillati</taxon>
        <taxon>Actinomycetota</taxon>
        <taxon>Actinomycetes</taxon>
        <taxon>Micrococcales</taxon>
        <taxon>Microbacteriaceae</taxon>
        <taxon>Agreia</taxon>
    </lineage>
</organism>
<dbReference type="Proteomes" id="UP000032503">
    <property type="component" value="Unassembled WGS sequence"/>
</dbReference>
<keyword evidence="2" id="KW-0238">DNA-binding</keyword>
<reference evidence="6" key="4">
    <citation type="submission" date="2017-02" db="EMBL/GenBank/DDBJ databases">
        <authorList>
            <person name="Peterson S.W."/>
        </authorList>
    </citation>
    <scope>NUCLEOTIDE SEQUENCE [LARGE SCALE GENOMIC DNA]</scope>
    <source>
        <strain evidence="6">VKM Ac-2052</strain>
    </source>
</reference>
<dbReference type="Pfam" id="PF13377">
    <property type="entry name" value="Peripla_BP_3"/>
    <property type="match status" value="1"/>
</dbReference>
<dbReference type="SMART" id="SM00354">
    <property type="entry name" value="HTH_LACI"/>
    <property type="match status" value="1"/>
</dbReference>
<dbReference type="PRINTS" id="PR00036">
    <property type="entry name" value="HTHLACI"/>
</dbReference>
<dbReference type="Pfam" id="PF00356">
    <property type="entry name" value="LacI"/>
    <property type="match status" value="1"/>
</dbReference>
<dbReference type="InterPro" id="IPR000843">
    <property type="entry name" value="HTH_LacI"/>
</dbReference>
<dbReference type="AlphaFoldDB" id="A0A1T4XVJ5"/>
<protein>
    <submittedName>
        <fullName evidence="5">LacI family transcriptional regulator</fullName>
    </submittedName>
    <submittedName>
        <fullName evidence="6">Transcriptional regulator, LacI family</fullName>
    </submittedName>
</protein>
<dbReference type="PANTHER" id="PTHR30146">
    <property type="entry name" value="LACI-RELATED TRANSCRIPTIONAL REPRESSOR"/>
    <property type="match status" value="1"/>
</dbReference>
<evidence type="ECO:0000313" key="6">
    <source>
        <dbReference type="EMBL" id="SKA93071.1"/>
    </source>
</evidence>
<dbReference type="InterPro" id="IPR010982">
    <property type="entry name" value="Lambda_DNA-bd_dom_sf"/>
</dbReference>
<dbReference type="RefSeq" id="WP_044441625.1">
    <property type="nucleotide sequence ID" value="NZ_FUYG01000004.1"/>
</dbReference>
<dbReference type="SUPFAM" id="SSF53822">
    <property type="entry name" value="Periplasmic binding protein-like I"/>
    <property type="match status" value="1"/>
</dbReference>
<dbReference type="PROSITE" id="PS00356">
    <property type="entry name" value="HTH_LACI_1"/>
    <property type="match status" value="1"/>
</dbReference>
<dbReference type="InterPro" id="IPR046335">
    <property type="entry name" value="LacI/GalR-like_sensor"/>
</dbReference>
<dbReference type="EMBL" id="JYFC01000004">
    <property type="protein sequence ID" value="KJC64025.1"/>
    <property type="molecule type" value="Genomic_DNA"/>
</dbReference>
<evidence type="ECO:0000259" key="4">
    <source>
        <dbReference type="PROSITE" id="PS50932"/>
    </source>
</evidence>
<evidence type="ECO:0000313" key="7">
    <source>
        <dbReference type="Proteomes" id="UP000032503"/>
    </source>
</evidence>
<reference evidence="8" key="3">
    <citation type="submission" date="2017-02" db="EMBL/GenBank/DDBJ databases">
        <authorList>
            <person name="Varghese N."/>
            <person name="Submissions S."/>
        </authorList>
    </citation>
    <scope>NUCLEOTIDE SEQUENCE [LARGE SCALE GENOMIC DNA]</scope>
    <source>
        <strain evidence="8">VKM Ac-2052</strain>
    </source>
</reference>
<dbReference type="CDD" id="cd06267">
    <property type="entry name" value="PBP1_LacI_sugar_binding-like"/>
    <property type="match status" value="1"/>
</dbReference>
<dbReference type="PANTHER" id="PTHR30146:SF109">
    <property type="entry name" value="HTH-TYPE TRANSCRIPTIONAL REGULATOR GALS"/>
    <property type="match status" value="1"/>
</dbReference>
<name>A0A1T4XVJ5_9MICO</name>
<accession>A0A1T4XVJ5</accession>
<dbReference type="SUPFAM" id="SSF47413">
    <property type="entry name" value="lambda repressor-like DNA-binding domains"/>
    <property type="match status" value="1"/>
</dbReference>
<dbReference type="EMBL" id="FUYG01000004">
    <property type="protein sequence ID" value="SKA93071.1"/>
    <property type="molecule type" value="Genomic_DNA"/>
</dbReference>
<reference evidence="5 7" key="1">
    <citation type="journal article" date="2001" name="Int. J. Syst. Evol. Microbiol.">
        <title>Agreia bicolorata gen. nov., sp. nov., to accommodate actinobacteria isolated from narrow reed grass infected by the nematode Heteroanguina graminophila.</title>
        <authorList>
            <person name="Evtushenko L.I."/>
            <person name="Dorofeeva L.V."/>
            <person name="Dobrovolskaya T.G."/>
            <person name="Streshinskaya G.M."/>
            <person name="Subbotin S.A."/>
            <person name="Tiedje J.M."/>
        </authorList>
    </citation>
    <scope>NUCLEOTIDE SEQUENCE [LARGE SCALE GENOMIC DNA]</scope>
    <source>
        <strain evidence="5 7">VKM Ac-1804</strain>
    </source>
</reference>
<dbReference type="Gene3D" id="3.40.50.2300">
    <property type="match status" value="2"/>
</dbReference>
<keyword evidence="1" id="KW-0805">Transcription regulation</keyword>
<keyword evidence="7" id="KW-1185">Reference proteome</keyword>
<dbReference type="Gene3D" id="1.10.260.40">
    <property type="entry name" value="lambda repressor-like DNA-binding domains"/>
    <property type="match status" value="1"/>
</dbReference>
<reference evidence="5" key="2">
    <citation type="submission" date="2015-02" db="EMBL/GenBank/DDBJ databases">
        <authorList>
            <person name="Vasilyev I.Y."/>
            <person name="Siniagina M.N."/>
            <person name="Malanin S.Y."/>
            <person name="Boulygina E.A."/>
            <person name="Grygoryeva T.V."/>
            <person name="Yarullina D.R."/>
            <person name="Ilinskaya O.N."/>
        </authorList>
    </citation>
    <scope>NUCLEOTIDE SEQUENCE</scope>
    <source>
        <strain evidence="5">VKM Ac-1804</strain>
    </source>
</reference>
<proteinExistence type="predicted"/>
<gene>
    <name evidence="6" type="ORF">SAMN06295879_1613</name>
    <name evidence="5" type="ORF">TZ00_10655</name>
</gene>
<evidence type="ECO:0000256" key="3">
    <source>
        <dbReference type="ARBA" id="ARBA00023163"/>
    </source>
</evidence>